<dbReference type="GO" id="GO:0003995">
    <property type="term" value="F:acyl-CoA dehydrogenase activity"/>
    <property type="evidence" value="ECO:0007669"/>
    <property type="project" value="TreeGrafter"/>
</dbReference>
<evidence type="ECO:0000313" key="9">
    <source>
        <dbReference type="Proteomes" id="UP000078437"/>
    </source>
</evidence>
<dbReference type="Pfam" id="PF02770">
    <property type="entry name" value="Acyl-CoA_dh_M"/>
    <property type="match status" value="1"/>
</dbReference>
<dbReference type="OrthoDB" id="3666321at2"/>
<dbReference type="InterPro" id="IPR009075">
    <property type="entry name" value="AcylCo_DH/oxidase_C"/>
</dbReference>
<dbReference type="SUPFAM" id="SSF56645">
    <property type="entry name" value="Acyl-CoA dehydrogenase NM domain-like"/>
    <property type="match status" value="1"/>
</dbReference>
<dbReference type="PANTHER" id="PTHR43884:SF19">
    <property type="entry name" value="ACYL-COA DEHYDROGENASE FADE4-RELATED"/>
    <property type="match status" value="1"/>
</dbReference>
<dbReference type="Gene3D" id="1.20.140.10">
    <property type="entry name" value="Butyryl-CoA Dehydrogenase, subunit A, domain 3"/>
    <property type="match status" value="1"/>
</dbReference>
<dbReference type="InterPro" id="IPR006091">
    <property type="entry name" value="Acyl-CoA_Oxase/DH_mid-dom"/>
</dbReference>
<keyword evidence="9" id="KW-1185">Reference proteome</keyword>
<proteinExistence type="inferred from homology"/>
<evidence type="ECO:0000256" key="2">
    <source>
        <dbReference type="ARBA" id="ARBA00022630"/>
    </source>
</evidence>
<reference evidence="9" key="2">
    <citation type="submission" date="2016-01" db="EMBL/GenBank/DDBJ databases">
        <title>Complete genome sequence of Agromyces aureus AR33T and comparison with related organisms.</title>
        <authorList>
            <person name="Corretto E."/>
            <person name="Antonielli L."/>
            <person name="Sessitsch A."/>
            <person name="Brader G."/>
        </authorList>
    </citation>
    <scope>NUCLEOTIDE SEQUENCE [LARGE SCALE GENOMIC DNA]</scope>
    <source>
        <strain evidence="9">AR33</strain>
    </source>
</reference>
<comment type="similarity">
    <text evidence="1 4">Belongs to the acyl-CoA dehydrogenase family.</text>
</comment>
<evidence type="ECO:0000259" key="7">
    <source>
        <dbReference type="Pfam" id="PF02770"/>
    </source>
</evidence>
<evidence type="ECO:0008006" key="10">
    <source>
        <dbReference type="Google" id="ProtNLM"/>
    </source>
</evidence>
<evidence type="ECO:0000256" key="1">
    <source>
        <dbReference type="ARBA" id="ARBA00009347"/>
    </source>
</evidence>
<keyword evidence="4" id="KW-0560">Oxidoreductase</keyword>
<dbReference type="Pfam" id="PF00441">
    <property type="entry name" value="Acyl-CoA_dh_1"/>
    <property type="match status" value="1"/>
</dbReference>
<evidence type="ECO:0000259" key="6">
    <source>
        <dbReference type="Pfam" id="PF00441"/>
    </source>
</evidence>
<feature type="domain" description="Acyl-CoA dehydrogenase/oxidase C-terminal" evidence="6">
    <location>
        <begin position="254"/>
        <end position="397"/>
    </location>
</feature>
<feature type="domain" description="Acyl-CoA oxidase/dehydrogenase middle" evidence="7">
    <location>
        <begin position="140"/>
        <end position="234"/>
    </location>
</feature>
<evidence type="ECO:0000256" key="3">
    <source>
        <dbReference type="ARBA" id="ARBA00022827"/>
    </source>
</evidence>
<dbReference type="AlphaFoldDB" id="A0A191WDP9"/>
<dbReference type="InterPro" id="IPR009100">
    <property type="entry name" value="AcylCoA_DH/oxidase_NM_dom_sf"/>
</dbReference>
<feature type="region of interest" description="Disordered" evidence="5">
    <location>
        <begin position="569"/>
        <end position="588"/>
    </location>
</feature>
<gene>
    <name evidence="8" type="ORF">ATC03_05755</name>
</gene>
<name>A0A191WDP9_9MICO</name>
<dbReference type="RefSeq" id="WP_067874249.1">
    <property type="nucleotide sequence ID" value="NZ_CP013979.1"/>
</dbReference>
<dbReference type="CDD" id="cd00567">
    <property type="entry name" value="ACAD"/>
    <property type="match status" value="1"/>
</dbReference>
<reference evidence="8 9" key="1">
    <citation type="journal article" date="2016" name="Int. J. Syst. Evol. Microbiol.">
        <title>Agromyces aureus sp. nov., isolated from the rhizosphere of Salix caprea L. grown in a heavy-metal-contaminated soil.</title>
        <authorList>
            <person name="Corretto E."/>
            <person name="Antonielli L."/>
            <person name="Sessitsch A."/>
            <person name="Compant S."/>
            <person name="Gorfer M."/>
            <person name="Kuffner M."/>
            <person name="Brader G."/>
        </authorList>
    </citation>
    <scope>NUCLEOTIDE SEQUENCE [LARGE SCALE GENOMIC DNA]</scope>
    <source>
        <strain evidence="8 9">AR33</strain>
    </source>
</reference>
<dbReference type="SUPFAM" id="SSF47203">
    <property type="entry name" value="Acyl-CoA dehydrogenase C-terminal domain-like"/>
    <property type="match status" value="1"/>
</dbReference>
<evidence type="ECO:0000256" key="4">
    <source>
        <dbReference type="RuleBase" id="RU362125"/>
    </source>
</evidence>
<dbReference type="Gene3D" id="2.40.110.10">
    <property type="entry name" value="Butyryl-CoA Dehydrogenase, subunit A, domain 2"/>
    <property type="match status" value="1"/>
</dbReference>
<organism evidence="8 9">
    <name type="scientific">Agromyces aureus</name>
    <dbReference type="NCBI Taxonomy" id="453304"/>
    <lineage>
        <taxon>Bacteria</taxon>
        <taxon>Bacillati</taxon>
        <taxon>Actinomycetota</taxon>
        <taxon>Actinomycetes</taxon>
        <taxon>Micrococcales</taxon>
        <taxon>Microbacteriaceae</taxon>
        <taxon>Agromyces</taxon>
    </lineage>
</organism>
<accession>A0A191WDP9</accession>
<evidence type="ECO:0000313" key="8">
    <source>
        <dbReference type="EMBL" id="ANJ26299.1"/>
    </source>
</evidence>
<keyword evidence="3 4" id="KW-0274">FAD</keyword>
<keyword evidence="2 4" id="KW-0285">Flavoprotein</keyword>
<sequence length="588" mass="62107">MGGRRMTILDGRAEAGFSSSATSPDDLDELFGDPRHPGPFDYASIVVDDDARRLSSTAESLLDEWHAAAEFVPASLGGRWVSTEDLVRRWRPIFRRDPALGLGYGLTTLMASLNVWVAGHEAQRREVAARLLRGERIAVGFHELDHGNDLLSNACSAQPDGDGGWVVTGVKQVINNVDRAESVLVMARTSPEPGARSHSLLLWHKDAATRPLVDTSRRVLTAGMRGCRIGVAEFRGLPLPATAVVGATGTAAQTALTAFQVSRAVIPALAVATVDATLDLAVRYGGERSLYGGAVLDLPHARALLAGAMADLWLADALSGVVVRALHLAPAECFVLTAASKYLVPQLLQSAMQDLSVLFGSTFYARVAPYDIVEKFVRDLAVVPIGHAGSTACLLTILPNLPAWVRRSRRTTATDPALFRLGAPLEELDLARLTLGAGSSDPLGAGLFDLAVRDGLGTLAAETVDRLAAELGNLRDEIAQVPPALLGADAPPSTFALAHRLTLLLAGGAWAGVCAYAAPGSLPADEVVQAAVLARLEARLGGRVGPLDVDTVDHLVDIAGRLVDHGDRFTISEPTAPSSTRHEEGDTR</sequence>
<dbReference type="EMBL" id="CP013979">
    <property type="protein sequence ID" value="ANJ26299.1"/>
    <property type="molecule type" value="Genomic_DNA"/>
</dbReference>
<dbReference type="Proteomes" id="UP000078437">
    <property type="component" value="Chromosome"/>
</dbReference>
<dbReference type="STRING" id="453304.ATC03_05755"/>
<evidence type="ECO:0000256" key="5">
    <source>
        <dbReference type="SAM" id="MobiDB-lite"/>
    </source>
</evidence>
<dbReference type="GO" id="GO:0005886">
    <property type="term" value="C:plasma membrane"/>
    <property type="evidence" value="ECO:0007669"/>
    <property type="project" value="TreeGrafter"/>
</dbReference>
<comment type="cofactor">
    <cofactor evidence="4">
        <name>FAD</name>
        <dbReference type="ChEBI" id="CHEBI:57692"/>
    </cofactor>
</comment>
<dbReference type="InterPro" id="IPR046373">
    <property type="entry name" value="Acyl-CoA_Oxase/DH_mid-dom_sf"/>
</dbReference>
<protein>
    <recommendedName>
        <fullName evidence="10">Acyl-CoA dehydrogenase</fullName>
    </recommendedName>
</protein>
<dbReference type="PANTHER" id="PTHR43884">
    <property type="entry name" value="ACYL-COA DEHYDROGENASE"/>
    <property type="match status" value="1"/>
</dbReference>
<dbReference type="InterPro" id="IPR036250">
    <property type="entry name" value="AcylCo_DH-like_C"/>
</dbReference>
<dbReference type="KEGG" id="agy:ATC03_05755"/>